<dbReference type="EC" id="3.4.24.-" evidence="12"/>
<keyword evidence="5 12" id="KW-0812">Transmembrane</keyword>
<feature type="transmembrane region" description="Helical" evidence="12">
    <location>
        <begin position="12"/>
        <end position="34"/>
    </location>
</feature>
<feature type="domain" description="Peptidase M48" evidence="13">
    <location>
        <begin position="76"/>
        <end position="300"/>
    </location>
</feature>
<protein>
    <recommendedName>
        <fullName evidence="12">Protease HtpX homolog</fullName>
        <ecNumber evidence="12">3.4.24.-</ecNumber>
    </recommendedName>
</protein>
<keyword evidence="10 12" id="KW-0482">Metalloprotease</keyword>
<evidence type="ECO:0000256" key="10">
    <source>
        <dbReference type="ARBA" id="ARBA00023049"/>
    </source>
</evidence>
<keyword evidence="9 12" id="KW-1133">Transmembrane helix</keyword>
<feature type="binding site" evidence="12">
    <location>
        <position position="141"/>
    </location>
    <ligand>
        <name>Zn(2+)</name>
        <dbReference type="ChEBI" id="CHEBI:29105"/>
        <note>catalytic</note>
    </ligand>
</feature>
<dbReference type="PANTHER" id="PTHR43221:SF1">
    <property type="entry name" value="PROTEASE HTPX"/>
    <property type="match status" value="1"/>
</dbReference>
<comment type="subcellular location">
    <subcellularLocation>
        <location evidence="1 12">Cell membrane</location>
        <topology evidence="1 12">Multi-pass membrane protein</topology>
    </subcellularLocation>
</comment>
<feature type="binding site" evidence="12">
    <location>
        <position position="222"/>
    </location>
    <ligand>
        <name>Zn(2+)</name>
        <dbReference type="ChEBI" id="CHEBI:29105"/>
        <note>catalytic</note>
    </ligand>
</feature>
<evidence type="ECO:0000259" key="13">
    <source>
        <dbReference type="Pfam" id="PF01435"/>
    </source>
</evidence>
<comment type="cofactor">
    <cofactor evidence="12">
        <name>Zn(2+)</name>
        <dbReference type="ChEBI" id="CHEBI:29105"/>
    </cofactor>
    <text evidence="12">Binds 1 zinc ion per subunit.</text>
</comment>
<evidence type="ECO:0000313" key="15">
    <source>
        <dbReference type="Proteomes" id="UP000051017"/>
    </source>
</evidence>
<evidence type="ECO:0000256" key="3">
    <source>
        <dbReference type="ARBA" id="ARBA00022475"/>
    </source>
</evidence>
<keyword evidence="3 12" id="KW-1003">Cell membrane</keyword>
<sequence length="301" mass="32664">MNDLIASNKRRTFFLLTGFIIITVMVGMAVGVLIGNGTTGTLIALVFSAVFAFGSYWKSDSVALAVSRAVPADPVEFRRLHNLVEGLCIASGLPKPGVFIIRDDAPNAFATGRNPKHAAIAVTTGLLEKMNRVELEGVVAHELSHIKNYDILVSTLAVTLVGTIALITDITIRMMWWNGGRVSRGNDRRDSTNPLAFVGIALLILAPILAKIMQAAVSRRRETLADVSACKMTRYPPGLISALEKLQADSTVTHSASMATAHMWIEQPMSGVNDTGRLGMWHKLFNTHPPLAERIALLREI</sequence>
<evidence type="ECO:0000313" key="14">
    <source>
        <dbReference type="EMBL" id="KRO49147.1"/>
    </source>
</evidence>
<accession>A0A0R2QJ42</accession>
<evidence type="ECO:0000256" key="11">
    <source>
        <dbReference type="ARBA" id="ARBA00023136"/>
    </source>
</evidence>
<keyword evidence="11 12" id="KW-0472">Membrane</keyword>
<keyword evidence="4 12" id="KW-0645">Protease</keyword>
<dbReference type="EMBL" id="LIBJ01000036">
    <property type="protein sequence ID" value="KRO49147.1"/>
    <property type="molecule type" value="Genomic_DNA"/>
</dbReference>
<keyword evidence="8 12" id="KW-0862">Zinc</keyword>
<dbReference type="Proteomes" id="UP000051017">
    <property type="component" value="Unassembled WGS sequence"/>
</dbReference>
<feature type="transmembrane region" description="Helical" evidence="12">
    <location>
        <begin position="151"/>
        <end position="175"/>
    </location>
</feature>
<evidence type="ECO:0000256" key="12">
    <source>
        <dbReference type="HAMAP-Rule" id="MF_00188"/>
    </source>
</evidence>
<dbReference type="InterPro" id="IPR001915">
    <property type="entry name" value="Peptidase_M48"/>
</dbReference>
<reference evidence="14 15" key="1">
    <citation type="submission" date="2015-10" db="EMBL/GenBank/DDBJ databases">
        <title>Metagenome-Assembled Genomes uncover a global brackish microbiome.</title>
        <authorList>
            <person name="Hugerth L.W."/>
            <person name="Larsson J."/>
            <person name="Alneberg J."/>
            <person name="Lindh M.V."/>
            <person name="Legrand C."/>
            <person name="Pinhassi J."/>
            <person name="Andersson A.F."/>
        </authorList>
    </citation>
    <scope>NUCLEOTIDE SEQUENCE [LARGE SCALE GENOMIC DNA]</scope>
    <source>
        <strain evidence="14">BACL6 MAG-120924-bin43</strain>
    </source>
</reference>
<dbReference type="InterPro" id="IPR050083">
    <property type="entry name" value="HtpX_protease"/>
</dbReference>
<gene>
    <name evidence="12" type="primary">htpX</name>
    <name evidence="14" type="ORF">ABR75_04515</name>
</gene>
<evidence type="ECO:0000256" key="8">
    <source>
        <dbReference type="ARBA" id="ARBA00022833"/>
    </source>
</evidence>
<evidence type="ECO:0000256" key="5">
    <source>
        <dbReference type="ARBA" id="ARBA00022692"/>
    </source>
</evidence>
<dbReference type="GO" id="GO:0008270">
    <property type="term" value="F:zinc ion binding"/>
    <property type="evidence" value="ECO:0007669"/>
    <property type="project" value="UniProtKB-UniRule"/>
</dbReference>
<dbReference type="GO" id="GO:0004222">
    <property type="term" value="F:metalloendopeptidase activity"/>
    <property type="evidence" value="ECO:0007669"/>
    <property type="project" value="UniProtKB-UniRule"/>
</dbReference>
<dbReference type="HAMAP" id="MF_00188">
    <property type="entry name" value="Pept_M48_protease_HtpX"/>
    <property type="match status" value="1"/>
</dbReference>
<dbReference type="AlphaFoldDB" id="A0A0R2QJ42"/>
<feature type="transmembrane region" description="Helical" evidence="12">
    <location>
        <begin position="40"/>
        <end position="57"/>
    </location>
</feature>
<evidence type="ECO:0000256" key="2">
    <source>
        <dbReference type="ARBA" id="ARBA00009779"/>
    </source>
</evidence>
<evidence type="ECO:0000256" key="9">
    <source>
        <dbReference type="ARBA" id="ARBA00022989"/>
    </source>
</evidence>
<feature type="transmembrane region" description="Helical" evidence="12">
    <location>
        <begin position="195"/>
        <end position="213"/>
    </location>
</feature>
<dbReference type="GO" id="GO:0006508">
    <property type="term" value="P:proteolysis"/>
    <property type="evidence" value="ECO:0007669"/>
    <property type="project" value="UniProtKB-KW"/>
</dbReference>
<dbReference type="PANTHER" id="PTHR43221">
    <property type="entry name" value="PROTEASE HTPX"/>
    <property type="match status" value="1"/>
</dbReference>
<dbReference type="CDD" id="cd07340">
    <property type="entry name" value="M48B_Htpx_like"/>
    <property type="match status" value="1"/>
</dbReference>
<organism evidence="14 15">
    <name type="scientific">Acidimicrobiia bacterium BACL6 MAG-120924-bin43</name>
    <dbReference type="NCBI Taxonomy" id="1655583"/>
    <lineage>
        <taxon>Bacteria</taxon>
        <taxon>Bacillati</taxon>
        <taxon>Actinomycetota</taxon>
        <taxon>Acidimicrobiia</taxon>
        <taxon>acIV cluster</taxon>
    </lineage>
</organism>
<dbReference type="GO" id="GO:0005886">
    <property type="term" value="C:plasma membrane"/>
    <property type="evidence" value="ECO:0007669"/>
    <property type="project" value="UniProtKB-SubCell"/>
</dbReference>
<keyword evidence="7 12" id="KW-0378">Hydrolase</keyword>
<evidence type="ECO:0000256" key="1">
    <source>
        <dbReference type="ARBA" id="ARBA00004651"/>
    </source>
</evidence>
<keyword evidence="6 12" id="KW-0479">Metal-binding</keyword>
<comment type="caution">
    <text evidence="14">The sequence shown here is derived from an EMBL/GenBank/DDBJ whole genome shotgun (WGS) entry which is preliminary data.</text>
</comment>
<proteinExistence type="inferred from homology"/>
<name>A0A0R2QJ42_9ACTN</name>
<evidence type="ECO:0000256" key="7">
    <source>
        <dbReference type="ARBA" id="ARBA00022801"/>
    </source>
</evidence>
<feature type="active site" evidence="12">
    <location>
        <position position="142"/>
    </location>
</feature>
<dbReference type="Pfam" id="PF01435">
    <property type="entry name" value="Peptidase_M48"/>
    <property type="match status" value="1"/>
</dbReference>
<evidence type="ECO:0000256" key="6">
    <source>
        <dbReference type="ARBA" id="ARBA00022723"/>
    </source>
</evidence>
<dbReference type="Gene3D" id="3.30.2010.10">
    <property type="entry name" value="Metalloproteases ('zincins'), catalytic domain"/>
    <property type="match status" value="1"/>
</dbReference>
<feature type="binding site" evidence="12">
    <location>
        <position position="145"/>
    </location>
    <ligand>
        <name>Zn(2+)</name>
        <dbReference type="ChEBI" id="CHEBI:29105"/>
        <note>catalytic</note>
    </ligand>
</feature>
<dbReference type="InterPro" id="IPR022919">
    <property type="entry name" value="Pept_M48_protease_HtpX"/>
</dbReference>
<evidence type="ECO:0000256" key="4">
    <source>
        <dbReference type="ARBA" id="ARBA00022670"/>
    </source>
</evidence>
<comment type="similarity">
    <text evidence="2 12">Belongs to the peptidase M48B family.</text>
</comment>